<gene>
    <name evidence="1" type="ORF">EKO27_g3310</name>
</gene>
<proteinExistence type="predicted"/>
<keyword evidence="2" id="KW-1185">Reference proteome</keyword>
<dbReference type="STRING" id="363999.A0A439DBJ9"/>
<dbReference type="Gene3D" id="1.10.600.10">
    <property type="entry name" value="Farnesyl Diphosphate Synthase"/>
    <property type="match status" value="1"/>
</dbReference>
<organism evidence="1 2">
    <name type="scientific">Xylaria grammica</name>
    <dbReference type="NCBI Taxonomy" id="363999"/>
    <lineage>
        <taxon>Eukaryota</taxon>
        <taxon>Fungi</taxon>
        <taxon>Dikarya</taxon>
        <taxon>Ascomycota</taxon>
        <taxon>Pezizomycotina</taxon>
        <taxon>Sordariomycetes</taxon>
        <taxon>Xylariomycetidae</taxon>
        <taxon>Xylariales</taxon>
        <taxon>Xylariaceae</taxon>
        <taxon>Xylaria</taxon>
    </lineage>
</organism>
<dbReference type="AlphaFoldDB" id="A0A439DBJ9"/>
<dbReference type="PANTHER" id="PTHR36578:SF2">
    <property type="entry name" value="PA14 DOMAIN-CONTAINING PROTEIN"/>
    <property type="match status" value="1"/>
</dbReference>
<accession>A0A439DBJ9</accession>
<dbReference type="PANTHER" id="PTHR36578">
    <property type="entry name" value="CHROMOSOME 15, WHOLE GENOME SHOTGUN SEQUENCE"/>
    <property type="match status" value="1"/>
</dbReference>
<dbReference type="InterPro" id="IPR008949">
    <property type="entry name" value="Isoprenoid_synthase_dom_sf"/>
</dbReference>
<reference evidence="1 2" key="1">
    <citation type="submission" date="2018-12" db="EMBL/GenBank/DDBJ databases">
        <title>Draft genome sequence of Xylaria grammica IHI A82.</title>
        <authorList>
            <person name="Buettner E."/>
            <person name="Kellner H."/>
        </authorList>
    </citation>
    <scope>NUCLEOTIDE SEQUENCE [LARGE SCALE GENOMIC DNA]</scope>
    <source>
        <strain evidence="1 2">IHI A82</strain>
    </source>
</reference>
<sequence>MYRVIRSHRRLQWQWPKPSAQLSRRTLVTDVDVDKARQYCIAQLRQSDYDSFLIRSFIPASRRDAYDAFRALNLELVRLPELVSNPTIGQLRMQFWRDAINNTFAGRPPKEPIMILLHRVLCRLAETLPESNPSSIRFWLLRMINTREKHMDNRPFPSLSTLEDYAENTYSTLMYSMLAALSIQSMHMDHLASHIGKACGIAAVCRGIPVLASPAPPVKSPDGASVVASRDPVLLLPLDIMAETGLREEDVYRHGPEAEGFQDAVFKVATRANDHLITAREMLKNIRAGEHPGHEYEHQSEEQHVYPGSDFGQEDVDPLLRKGFAVLLEGIPATDYLARLETQDFNPFTFDLSLVGEEFEKAGFGSTIEPAEPLASVNGYTGPIVYGNVAINAPFNCLGQNTHEGSNVWLDGLFDPNRCADACTYKTESNLEYGLQDRVCRFFNTYILKRNGVDFAQYCSLYTQLWDSSFATSTGEIGQKLNENQSMQNSDYFYDTFSTFNWTFDHDLHR</sequence>
<name>A0A439DBJ9_9PEZI</name>
<evidence type="ECO:0000313" key="1">
    <source>
        <dbReference type="EMBL" id="RWA11781.1"/>
    </source>
</evidence>
<dbReference type="EMBL" id="RYZI01000069">
    <property type="protein sequence ID" value="RWA11781.1"/>
    <property type="molecule type" value="Genomic_DNA"/>
</dbReference>
<dbReference type="SUPFAM" id="SSF48576">
    <property type="entry name" value="Terpenoid synthases"/>
    <property type="match status" value="1"/>
</dbReference>
<protein>
    <submittedName>
        <fullName evidence="1">Uncharacterized protein</fullName>
    </submittedName>
</protein>
<dbReference type="Proteomes" id="UP000286045">
    <property type="component" value="Unassembled WGS sequence"/>
</dbReference>
<dbReference type="InterPro" id="IPR002060">
    <property type="entry name" value="Squ/phyt_synthse"/>
</dbReference>
<dbReference type="Pfam" id="PF00494">
    <property type="entry name" value="SQS_PSY"/>
    <property type="match status" value="1"/>
</dbReference>
<evidence type="ECO:0000313" key="2">
    <source>
        <dbReference type="Proteomes" id="UP000286045"/>
    </source>
</evidence>
<comment type="caution">
    <text evidence="1">The sequence shown here is derived from an EMBL/GenBank/DDBJ whole genome shotgun (WGS) entry which is preliminary data.</text>
</comment>